<evidence type="ECO:0000313" key="2">
    <source>
        <dbReference type="EMBL" id="OYN81879.1"/>
    </source>
</evidence>
<reference evidence="2 3" key="1">
    <citation type="submission" date="2017-07" db="EMBL/GenBank/DDBJ databases">
        <title>The new phylogeny of genus Mycobacterium.</title>
        <authorList>
            <person name="Tortoli E."/>
            <person name="Trovato A."/>
            <person name="Cirillo D.M."/>
        </authorList>
    </citation>
    <scope>NUCLEOTIDE SEQUENCE [LARGE SCALE GENOMIC DNA]</scope>
    <source>
        <strain evidence="2 3">ATCC 33027</strain>
    </source>
</reference>
<comment type="caution">
    <text evidence="2">The sequence shown here is derived from an EMBL/GenBank/DDBJ whole genome shotgun (WGS) entry which is preliminary data.</text>
</comment>
<dbReference type="Pfam" id="PF05866">
    <property type="entry name" value="RusA"/>
    <property type="match status" value="1"/>
</dbReference>
<proteinExistence type="predicted"/>
<sequence>MKRPPLTTNQAWQSHWRKRSDAKKQVEETVGWLARQAGLKDLGPSVVSITWYAPDRRNRDSDSLAEFQKGVLDGLVKVGVWPDDHSDYVIQTRLAVTKAETRNPRIEIRIWEVDDTRIEMVGTG</sequence>
<evidence type="ECO:0008006" key="4">
    <source>
        <dbReference type="Google" id="ProtNLM"/>
    </source>
</evidence>
<dbReference type="GO" id="GO:0006281">
    <property type="term" value="P:DNA repair"/>
    <property type="evidence" value="ECO:0007669"/>
    <property type="project" value="InterPro"/>
</dbReference>
<dbReference type="RefSeq" id="WP_094477375.1">
    <property type="nucleotide sequence ID" value="NZ_NOZR01000003.1"/>
</dbReference>
<dbReference type="GO" id="GO:0006310">
    <property type="term" value="P:DNA recombination"/>
    <property type="evidence" value="ECO:0007669"/>
    <property type="project" value="InterPro"/>
</dbReference>
<keyword evidence="3" id="KW-1185">Reference proteome</keyword>
<dbReference type="EMBL" id="NOZR01000003">
    <property type="protein sequence ID" value="OYN81879.1"/>
    <property type="molecule type" value="Genomic_DNA"/>
</dbReference>
<dbReference type="InterPro" id="IPR036614">
    <property type="entry name" value="RusA-like_sf"/>
</dbReference>
<feature type="compositionally biased region" description="Polar residues" evidence="1">
    <location>
        <begin position="1"/>
        <end position="13"/>
    </location>
</feature>
<dbReference type="SUPFAM" id="SSF103084">
    <property type="entry name" value="Holliday junction resolvase RusA"/>
    <property type="match status" value="1"/>
</dbReference>
<name>A0A255DQZ5_9MYCO</name>
<feature type="region of interest" description="Disordered" evidence="1">
    <location>
        <begin position="1"/>
        <end position="21"/>
    </location>
</feature>
<evidence type="ECO:0000256" key="1">
    <source>
        <dbReference type="SAM" id="MobiDB-lite"/>
    </source>
</evidence>
<accession>A0A255DQZ5</accession>
<dbReference type="AlphaFoldDB" id="A0A255DQZ5"/>
<gene>
    <name evidence="2" type="ORF">CG716_05075</name>
</gene>
<evidence type="ECO:0000313" key="3">
    <source>
        <dbReference type="Proteomes" id="UP000216063"/>
    </source>
</evidence>
<dbReference type="Proteomes" id="UP000216063">
    <property type="component" value="Unassembled WGS sequence"/>
</dbReference>
<dbReference type="OrthoDB" id="4763913at2"/>
<protein>
    <recommendedName>
        <fullName evidence="4">RusA-like resolvase</fullName>
    </recommendedName>
</protein>
<dbReference type="Gene3D" id="3.30.1330.70">
    <property type="entry name" value="Holliday junction resolvase RusA"/>
    <property type="match status" value="1"/>
</dbReference>
<dbReference type="GO" id="GO:0000287">
    <property type="term" value="F:magnesium ion binding"/>
    <property type="evidence" value="ECO:0007669"/>
    <property type="project" value="InterPro"/>
</dbReference>
<dbReference type="InterPro" id="IPR008822">
    <property type="entry name" value="Endonuclease_RusA-like"/>
</dbReference>
<organism evidence="2 3">
    <name type="scientific">Mycolicibacterium sphagni</name>
    <dbReference type="NCBI Taxonomy" id="1786"/>
    <lineage>
        <taxon>Bacteria</taxon>
        <taxon>Bacillati</taxon>
        <taxon>Actinomycetota</taxon>
        <taxon>Actinomycetes</taxon>
        <taxon>Mycobacteriales</taxon>
        <taxon>Mycobacteriaceae</taxon>
        <taxon>Mycolicibacterium</taxon>
    </lineage>
</organism>